<reference evidence="2" key="1">
    <citation type="submission" date="2020-09" db="EMBL/GenBank/DDBJ databases">
        <title>Bacillus faecalis sp. nov., a moderately halophilic bacterium isolated from cow faeces.</title>
        <authorList>
            <person name="Jiang L."/>
            <person name="Lee J."/>
        </authorList>
    </citation>
    <scope>NUCLEOTIDE SEQUENCE</scope>
    <source>
        <strain evidence="2">AGMB 02131</strain>
    </source>
</reference>
<dbReference type="InterPro" id="IPR036388">
    <property type="entry name" value="WH-like_DNA-bd_sf"/>
</dbReference>
<dbReference type="PANTHER" id="PTHR33169">
    <property type="entry name" value="PADR-FAMILY TRANSCRIPTIONAL REGULATOR"/>
    <property type="match status" value="1"/>
</dbReference>
<dbReference type="EMBL" id="JACXSI010000011">
    <property type="protein sequence ID" value="MBD3107812.1"/>
    <property type="molecule type" value="Genomic_DNA"/>
</dbReference>
<evidence type="ECO:0000259" key="1">
    <source>
        <dbReference type="Pfam" id="PF03551"/>
    </source>
</evidence>
<protein>
    <submittedName>
        <fullName evidence="2">PadR family transcriptional regulator</fullName>
    </submittedName>
</protein>
<dbReference type="Gene3D" id="1.10.10.10">
    <property type="entry name" value="Winged helix-like DNA-binding domain superfamily/Winged helix DNA-binding domain"/>
    <property type="match status" value="1"/>
</dbReference>
<organism evidence="2 3">
    <name type="scientific">Peribacillus faecalis</name>
    <dbReference type="NCBI Taxonomy" id="2772559"/>
    <lineage>
        <taxon>Bacteria</taxon>
        <taxon>Bacillati</taxon>
        <taxon>Bacillota</taxon>
        <taxon>Bacilli</taxon>
        <taxon>Bacillales</taxon>
        <taxon>Bacillaceae</taxon>
        <taxon>Peribacillus</taxon>
    </lineage>
</organism>
<feature type="domain" description="Transcription regulator PadR N-terminal" evidence="1">
    <location>
        <begin position="15"/>
        <end position="87"/>
    </location>
</feature>
<dbReference type="PANTHER" id="PTHR33169:SF25">
    <property type="entry name" value="DNA-BINDING PROTEIN YIZB-RELATED"/>
    <property type="match status" value="1"/>
</dbReference>
<evidence type="ECO:0000313" key="3">
    <source>
        <dbReference type="Proteomes" id="UP000602076"/>
    </source>
</evidence>
<evidence type="ECO:0000313" key="2">
    <source>
        <dbReference type="EMBL" id="MBD3107812.1"/>
    </source>
</evidence>
<dbReference type="Pfam" id="PF03551">
    <property type="entry name" value="PadR"/>
    <property type="match status" value="1"/>
</dbReference>
<keyword evidence="3" id="KW-1185">Reference proteome</keyword>
<dbReference type="InterPro" id="IPR052509">
    <property type="entry name" value="Metal_resp_DNA-bind_regulator"/>
</dbReference>
<comment type="caution">
    <text evidence="2">The sequence shown here is derived from an EMBL/GenBank/DDBJ whole genome shotgun (WGS) entry which is preliminary data.</text>
</comment>
<proteinExistence type="predicted"/>
<accession>A0A927HAR1</accession>
<gene>
    <name evidence="2" type="ORF">IEO70_05485</name>
</gene>
<dbReference type="InterPro" id="IPR005149">
    <property type="entry name" value="Tscrpt_reg_PadR_N"/>
</dbReference>
<dbReference type="RefSeq" id="WP_190997359.1">
    <property type="nucleotide sequence ID" value="NZ_JACXSI010000011.1"/>
</dbReference>
<name>A0A927HAR1_9BACI</name>
<dbReference type="AlphaFoldDB" id="A0A927HAR1"/>
<dbReference type="InterPro" id="IPR036390">
    <property type="entry name" value="WH_DNA-bd_sf"/>
</dbReference>
<dbReference type="Proteomes" id="UP000602076">
    <property type="component" value="Unassembled WGS sequence"/>
</dbReference>
<dbReference type="SUPFAM" id="SSF46785">
    <property type="entry name" value="Winged helix' DNA-binding domain"/>
    <property type="match status" value="1"/>
</dbReference>
<sequence>MSSSQMLKGILEGCILAVIAEKEVYGYEMTEILARYGLNMVSEGSIYPILLKLQKQNSVTSEMRASQEGPKRKYYQITEKGREQLREFQSDWFVLSGSVNKLMDQIKTGVEEHES</sequence>